<sequence>MTTIPSRSAAAALALAAVLGVGACSDPAAEPAESGALAPGSLITDRPLTTAAALPSAERTELITYVSEGSDGRPTLVSGTVAIPKGEVPESGWPVISWAHGTTGVGDACAPSADTVGGPAHSYVARTTEMLDRWVADGYAVVQTDYEGLGTPGEHPYMNGDSAANSVVDIVRAARELEPAVGTSWVAMGHSQGGHAALYAAAVAADRAPELDLAGVVSMAPGNRTSDTAAYFASGGPGIEAAVPFLPVLLIGAEAARPELSADAMLTDASRVLLTAARTGCMDDVRAAAAAVPADQVLAPDADLEGLAAYYRTQEPGELTPTVPTFVVQGTEDVLVGRPLTDQLTEGLCANGSDLTYQVYEGADHRAVLEDSFDDVRAFTEGVLAGEAIETTCS</sequence>
<dbReference type="InterPro" id="IPR005152">
    <property type="entry name" value="Lipase_secreted"/>
</dbReference>
<dbReference type="Pfam" id="PF03583">
    <property type="entry name" value="LIP"/>
    <property type="match status" value="1"/>
</dbReference>
<comment type="caution">
    <text evidence="2">The sequence shown here is derived from an EMBL/GenBank/DDBJ whole genome shotgun (WGS) entry which is preliminary data.</text>
</comment>
<keyword evidence="3" id="KW-1185">Reference proteome</keyword>
<proteinExistence type="predicted"/>
<accession>A0ABU7L4Y3</accession>
<gene>
    <name evidence="2" type="ORF">Q7514_03510</name>
</gene>
<dbReference type="Gene3D" id="3.40.50.1820">
    <property type="entry name" value="alpha/beta hydrolase"/>
    <property type="match status" value="2"/>
</dbReference>
<dbReference type="PANTHER" id="PTHR34853:SF1">
    <property type="entry name" value="LIPASE 5"/>
    <property type="match status" value="1"/>
</dbReference>
<dbReference type="Proteomes" id="UP001336020">
    <property type="component" value="Unassembled WGS sequence"/>
</dbReference>
<organism evidence="2 3">
    <name type="scientific">Rhodococcus artemisiae</name>
    <dbReference type="NCBI Taxonomy" id="714159"/>
    <lineage>
        <taxon>Bacteria</taxon>
        <taxon>Bacillati</taxon>
        <taxon>Actinomycetota</taxon>
        <taxon>Actinomycetes</taxon>
        <taxon>Mycobacteriales</taxon>
        <taxon>Nocardiaceae</taxon>
        <taxon>Rhodococcus</taxon>
    </lineage>
</organism>
<dbReference type="EMBL" id="JAUTXY010000001">
    <property type="protein sequence ID" value="MEE2056596.1"/>
    <property type="molecule type" value="Genomic_DNA"/>
</dbReference>
<feature type="signal peptide" evidence="1">
    <location>
        <begin position="1"/>
        <end position="23"/>
    </location>
</feature>
<dbReference type="PROSITE" id="PS51257">
    <property type="entry name" value="PROKAR_LIPOPROTEIN"/>
    <property type="match status" value="1"/>
</dbReference>
<name>A0ABU7L4Y3_9NOCA</name>
<dbReference type="InterPro" id="IPR029058">
    <property type="entry name" value="AB_hydrolase_fold"/>
</dbReference>
<evidence type="ECO:0000313" key="3">
    <source>
        <dbReference type="Proteomes" id="UP001336020"/>
    </source>
</evidence>
<dbReference type="GO" id="GO:0016787">
    <property type="term" value="F:hydrolase activity"/>
    <property type="evidence" value="ECO:0007669"/>
    <property type="project" value="UniProtKB-KW"/>
</dbReference>
<keyword evidence="2" id="KW-0378">Hydrolase</keyword>
<dbReference type="RefSeq" id="WP_330131841.1">
    <property type="nucleotide sequence ID" value="NZ_JAUTXY010000001.1"/>
</dbReference>
<dbReference type="PANTHER" id="PTHR34853">
    <property type="match status" value="1"/>
</dbReference>
<feature type="chain" id="PRO_5046630665" evidence="1">
    <location>
        <begin position="24"/>
        <end position="394"/>
    </location>
</feature>
<keyword evidence="1" id="KW-0732">Signal</keyword>
<protein>
    <submittedName>
        <fullName evidence="2">Alpha/beta fold hydrolase</fullName>
    </submittedName>
</protein>
<reference evidence="2 3" key="1">
    <citation type="submission" date="2023-07" db="EMBL/GenBank/DDBJ databases">
        <authorList>
            <person name="Girao M."/>
            <person name="Carvalho M.F."/>
        </authorList>
    </citation>
    <scope>NUCLEOTIDE SEQUENCE [LARGE SCALE GENOMIC DNA]</scope>
    <source>
        <strain evidence="2 3">YIM65754</strain>
    </source>
</reference>
<evidence type="ECO:0000313" key="2">
    <source>
        <dbReference type="EMBL" id="MEE2056596.1"/>
    </source>
</evidence>
<evidence type="ECO:0000256" key="1">
    <source>
        <dbReference type="SAM" id="SignalP"/>
    </source>
</evidence>
<dbReference type="PIRSF" id="PIRSF029171">
    <property type="entry name" value="Esterase_LipA"/>
    <property type="match status" value="1"/>
</dbReference>
<dbReference type="SUPFAM" id="SSF53474">
    <property type="entry name" value="alpha/beta-Hydrolases"/>
    <property type="match status" value="1"/>
</dbReference>